<accession>A0A9X1FUI5</accession>
<dbReference type="InterPro" id="IPR004385">
    <property type="entry name" value="NDP_pyrophosphatase"/>
</dbReference>
<evidence type="ECO:0000256" key="1">
    <source>
        <dbReference type="ARBA" id="ARBA00001946"/>
    </source>
</evidence>
<evidence type="ECO:0000256" key="6">
    <source>
        <dbReference type="ARBA" id="ARBA00022801"/>
    </source>
</evidence>
<evidence type="ECO:0000256" key="8">
    <source>
        <dbReference type="ARBA" id="ARBA00025164"/>
    </source>
</evidence>
<evidence type="ECO:0000256" key="11">
    <source>
        <dbReference type="ARBA" id="ARBA00033056"/>
    </source>
</evidence>
<dbReference type="Pfam" id="PF06094">
    <property type="entry name" value="GGACT"/>
    <property type="match status" value="1"/>
</dbReference>
<dbReference type="GO" id="GO:0047631">
    <property type="term" value="F:ADP-ribose diphosphatase activity"/>
    <property type="evidence" value="ECO:0007669"/>
    <property type="project" value="UniProtKB-EC"/>
</dbReference>
<evidence type="ECO:0000256" key="4">
    <source>
        <dbReference type="ARBA" id="ARBA00013297"/>
    </source>
</evidence>
<feature type="short sequence motif" description="Nudix box" evidence="14">
    <location>
        <begin position="258"/>
        <end position="280"/>
    </location>
</feature>
<dbReference type="AlphaFoldDB" id="A0A9X1FUI5"/>
<dbReference type="CDD" id="cd24155">
    <property type="entry name" value="NUDIX_ADPRase"/>
    <property type="match status" value="1"/>
</dbReference>
<comment type="cofactor">
    <cofactor evidence="1 13">
        <name>Mg(2+)</name>
        <dbReference type="ChEBI" id="CHEBI:18420"/>
    </cofactor>
</comment>
<dbReference type="RefSeq" id="WP_219501654.1">
    <property type="nucleotide sequence ID" value="NZ_JAHXDN010000002.1"/>
</dbReference>
<evidence type="ECO:0000313" key="17">
    <source>
        <dbReference type="Proteomes" id="UP001138661"/>
    </source>
</evidence>
<dbReference type="CDD" id="cd06661">
    <property type="entry name" value="GGCT_like"/>
    <property type="match status" value="1"/>
</dbReference>
<dbReference type="GO" id="GO:0019144">
    <property type="term" value="F:ADP-sugar diphosphatase activity"/>
    <property type="evidence" value="ECO:0007669"/>
    <property type="project" value="TreeGrafter"/>
</dbReference>
<dbReference type="Pfam" id="PF00293">
    <property type="entry name" value="NUDIX"/>
    <property type="match status" value="1"/>
</dbReference>
<feature type="domain" description="Nudix hydrolase" evidence="15">
    <location>
        <begin position="215"/>
        <end position="355"/>
    </location>
</feature>
<dbReference type="Proteomes" id="UP001138661">
    <property type="component" value="Unassembled WGS sequence"/>
</dbReference>
<comment type="function">
    <text evidence="8">Acts on ADP-mannose and ADP-glucose as well as ADP-ribose. Prevents glycogen biosynthesis. The reaction catalyzed by this enzyme is a limiting step of the gluconeogenic process.</text>
</comment>
<dbReference type="GO" id="GO:0005829">
    <property type="term" value="C:cytosol"/>
    <property type="evidence" value="ECO:0007669"/>
    <property type="project" value="TreeGrafter"/>
</dbReference>
<organism evidence="16 17">
    <name type="scientific">Roseobacter insulae</name>
    <dbReference type="NCBI Taxonomy" id="2859783"/>
    <lineage>
        <taxon>Bacteria</taxon>
        <taxon>Pseudomonadati</taxon>
        <taxon>Pseudomonadota</taxon>
        <taxon>Alphaproteobacteria</taxon>
        <taxon>Rhodobacterales</taxon>
        <taxon>Roseobacteraceae</taxon>
        <taxon>Roseobacter</taxon>
    </lineage>
</organism>
<comment type="catalytic activity">
    <reaction evidence="12">
        <text>ADP-D-ribose + H2O = D-ribose 5-phosphate + AMP + 2 H(+)</text>
        <dbReference type="Rhea" id="RHEA:10412"/>
        <dbReference type="ChEBI" id="CHEBI:15377"/>
        <dbReference type="ChEBI" id="CHEBI:15378"/>
        <dbReference type="ChEBI" id="CHEBI:57967"/>
        <dbReference type="ChEBI" id="CHEBI:78346"/>
        <dbReference type="ChEBI" id="CHEBI:456215"/>
        <dbReference type="EC" id="3.6.1.13"/>
    </reaction>
</comment>
<dbReference type="GO" id="GO:0019693">
    <property type="term" value="P:ribose phosphate metabolic process"/>
    <property type="evidence" value="ECO:0007669"/>
    <property type="project" value="TreeGrafter"/>
</dbReference>
<dbReference type="InterPro" id="IPR020084">
    <property type="entry name" value="NUDIX_hydrolase_CS"/>
</dbReference>
<evidence type="ECO:0000256" key="5">
    <source>
        <dbReference type="ARBA" id="ARBA00022723"/>
    </source>
</evidence>
<evidence type="ECO:0000256" key="3">
    <source>
        <dbReference type="ARBA" id="ARBA00012453"/>
    </source>
</evidence>
<evidence type="ECO:0000256" key="7">
    <source>
        <dbReference type="ARBA" id="ARBA00022842"/>
    </source>
</evidence>
<keyword evidence="5 13" id="KW-0479">Metal-binding</keyword>
<evidence type="ECO:0000256" key="14">
    <source>
        <dbReference type="PIRSR" id="PIRSR604385-3"/>
    </source>
</evidence>
<feature type="binding site" evidence="13">
    <location>
        <position position="277"/>
    </location>
    <ligand>
        <name>Mg(2+)</name>
        <dbReference type="ChEBI" id="CHEBI:18420"/>
        <label>1</label>
    </ligand>
</feature>
<protein>
    <recommendedName>
        <fullName evidence="4">ADP-ribose pyrophosphatase</fullName>
        <ecNumber evidence="3">3.6.1.13</ecNumber>
    </recommendedName>
    <alternativeName>
        <fullName evidence="9">ADP-ribose diphosphatase</fullName>
    </alternativeName>
    <alternativeName>
        <fullName evidence="11">ADP-ribose phosphohydrolase</fullName>
    </alternativeName>
    <alternativeName>
        <fullName evidence="10">Adenosine diphosphoribose pyrophosphatase</fullName>
    </alternativeName>
</protein>
<dbReference type="InterPro" id="IPR013024">
    <property type="entry name" value="GGCT-like"/>
</dbReference>
<evidence type="ECO:0000256" key="9">
    <source>
        <dbReference type="ARBA" id="ARBA00030162"/>
    </source>
</evidence>
<evidence type="ECO:0000256" key="12">
    <source>
        <dbReference type="ARBA" id="ARBA00049546"/>
    </source>
</evidence>
<dbReference type="InterPro" id="IPR000086">
    <property type="entry name" value="NUDIX_hydrolase_dom"/>
</dbReference>
<dbReference type="PANTHER" id="PTHR11839:SF5">
    <property type="entry name" value="ADP-RIBOSE PYROPHOSPHATASE"/>
    <property type="match status" value="1"/>
</dbReference>
<dbReference type="GO" id="GO:0046872">
    <property type="term" value="F:metal ion binding"/>
    <property type="evidence" value="ECO:0007669"/>
    <property type="project" value="UniProtKB-KW"/>
</dbReference>
<feature type="binding site" evidence="13">
    <location>
        <position position="326"/>
    </location>
    <ligand>
        <name>Mg(2+)</name>
        <dbReference type="ChEBI" id="CHEBI:18420"/>
        <label>1</label>
    </ligand>
</feature>
<dbReference type="InterPro" id="IPR009288">
    <property type="entry name" value="AIG2-like_dom"/>
</dbReference>
<keyword evidence="7 13" id="KW-0460">Magnesium</keyword>
<dbReference type="PROSITE" id="PS51462">
    <property type="entry name" value="NUDIX"/>
    <property type="match status" value="1"/>
</dbReference>
<evidence type="ECO:0000313" key="16">
    <source>
        <dbReference type="EMBL" id="MBW4708170.1"/>
    </source>
</evidence>
<comment type="similarity">
    <text evidence="2">Belongs to the Nudix hydrolase family. NudF subfamily.</text>
</comment>
<keyword evidence="17" id="KW-1185">Reference proteome</keyword>
<dbReference type="PANTHER" id="PTHR11839">
    <property type="entry name" value="UDP/ADP-SUGAR PYROPHOSPHATASE"/>
    <property type="match status" value="1"/>
</dbReference>
<dbReference type="NCBIfam" id="TIGR00052">
    <property type="entry name" value="nudix-type nucleoside diphosphatase, YffH/AdpP family"/>
    <property type="match status" value="1"/>
</dbReference>
<dbReference type="GO" id="GO:0006753">
    <property type="term" value="P:nucleoside phosphate metabolic process"/>
    <property type="evidence" value="ECO:0007669"/>
    <property type="project" value="TreeGrafter"/>
</dbReference>
<sequence>MTAKLLFLFGTLRYPALLEAVIGDASHVTSEPASARDFAVRSVAEGPFPAIVRESGALAQGVLVQGLTDKDIGHLDYYESAFGYTRQPVELTDGTHTLAYIPEPGLWTTSGPWSLEAWVRDWGPLSVLAAREVMGYQGDRPPQEIAAIFPMIRARAWSRLNAARSRHGASTLHGAVDVQRWHRAYAQYFALDEYELRHERFDGSMTETVRRAVFLSPDAALVLPYDPRRDRVMVVEQMRMGPLARGDDTMWQLEPIAGRLDPGEAPEAAARREALEETGLMLGALHPVAETYCSPGNSSEFFYCYVGIAELPDGVAGVGGVASEHEDIRAHLLSFDALMTLCDDRRAANAPLVLSAYWLSRHRERLRAAS</sequence>
<evidence type="ECO:0000256" key="13">
    <source>
        <dbReference type="PIRSR" id="PIRSR604385-2"/>
    </source>
</evidence>
<feature type="binding site" evidence="13">
    <location>
        <position position="257"/>
    </location>
    <ligand>
        <name>Mg(2+)</name>
        <dbReference type="ChEBI" id="CHEBI:18420"/>
        <label>1</label>
    </ligand>
</feature>
<dbReference type="EMBL" id="JAHXDN010000002">
    <property type="protein sequence ID" value="MBW4708170.1"/>
    <property type="molecule type" value="Genomic_DNA"/>
</dbReference>
<evidence type="ECO:0000259" key="15">
    <source>
        <dbReference type="PROSITE" id="PS51462"/>
    </source>
</evidence>
<evidence type="ECO:0000256" key="10">
    <source>
        <dbReference type="ARBA" id="ARBA00030308"/>
    </source>
</evidence>
<name>A0A9X1FUI5_9RHOB</name>
<dbReference type="EC" id="3.6.1.13" evidence="3"/>
<dbReference type="PROSITE" id="PS00893">
    <property type="entry name" value="NUDIX_BOX"/>
    <property type="match status" value="1"/>
</dbReference>
<evidence type="ECO:0000256" key="2">
    <source>
        <dbReference type="ARBA" id="ARBA00007482"/>
    </source>
</evidence>
<comment type="caution">
    <text evidence="16">The sequence shown here is derived from an EMBL/GenBank/DDBJ whole genome shotgun (WGS) entry which is preliminary data.</text>
</comment>
<gene>
    <name evidence="16" type="ORF">KX928_10270</name>
</gene>
<reference evidence="16" key="1">
    <citation type="submission" date="2021-07" db="EMBL/GenBank/DDBJ databases">
        <title>Roseobacter insulae sp. nov., isolated from a tidal flat.</title>
        <authorList>
            <person name="Park S."/>
            <person name="Yoon J.-H."/>
        </authorList>
    </citation>
    <scope>NUCLEOTIDE SEQUENCE</scope>
    <source>
        <strain evidence="16">YSTF-M11</strain>
    </source>
</reference>
<proteinExistence type="inferred from homology"/>
<keyword evidence="6" id="KW-0378">Hydrolase</keyword>
<feature type="binding site" evidence="13">
    <location>
        <position position="273"/>
    </location>
    <ligand>
        <name>Mg(2+)</name>
        <dbReference type="ChEBI" id="CHEBI:18420"/>
        <label>1</label>
    </ligand>
</feature>